<evidence type="ECO:0000313" key="2">
    <source>
        <dbReference type="EMBL" id="JAP75988.1"/>
    </source>
</evidence>
<reference evidence="2" key="1">
    <citation type="journal article" date="2016" name="Ticks Tick Borne Dis.">
        <title>De novo assembly and annotation of the salivary gland transcriptome of Rhipicephalus appendiculatus male and female ticks during blood feeding.</title>
        <authorList>
            <person name="de Castro M.H."/>
            <person name="de Klerk D."/>
            <person name="Pienaar R."/>
            <person name="Latif A.A."/>
            <person name="Rees D.J."/>
            <person name="Mans B.J."/>
        </authorList>
    </citation>
    <scope>NUCLEOTIDE SEQUENCE</scope>
    <source>
        <tissue evidence="2">Salivary glands</tissue>
    </source>
</reference>
<name>A0A131YBT0_RHIAP</name>
<protein>
    <recommendedName>
        <fullName evidence="3">Secreted protein</fullName>
    </recommendedName>
</protein>
<proteinExistence type="predicted"/>
<sequence length="87" mass="10149">MTVVACILLVQSLLRQVMCTYRNGYLRYCLEPRLYEVVLYESMDWARLEATDLSCGQCMQLPFVHTTPCYGSVLFLKWSTIWTVQAK</sequence>
<evidence type="ECO:0008006" key="3">
    <source>
        <dbReference type="Google" id="ProtNLM"/>
    </source>
</evidence>
<accession>A0A131YBT0</accession>
<evidence type="ECO:0000256" key="1">
    <source>
        <dbReference type="SAM" id="SignalP"/>
    </source>
</evidence>
<feature type="signal peptide" evidence="1">
    <location>
        <begin position="1"/>
        <end position="19"/>
    </location>
</feature>
<feature type="chain" id="PRO_5007284550" description="Secreted protein" evidence="1">
    <location>
        <begin position="20"/>
        <end position="87"/>
    </location>
</feature>
<keyword evidence="1" id="KW-0732">Signal</keyword>
<dbReference type="EMBL" id="GEDV01012569">
    <property type="protein sequence ID" value="JAP75988.1"/>
    <property type="molecule type" value="Transcribed_RNA"/>
</dbReference>
<organism evidence="2">
    <name type="scientific">Rhipicephalus appendiculatus</name>
    <name type="common">Brown ear tick</name>
    <dbReference type="NCBI Taxonomy" id="34631"/>
    <lineage>
        <taxon>Eukaryota</taxon>
        <taxon>Metazoa</taxon>
        <taxon>Ecdysozoa</taxon>
        <taxon>Arthropoda</taxon>
        <taxon>Chelicerata</taxon>
        <taxon>Arachnida</taxon>
        <taxon>Acari</taxon>
        <taxon>Parasitiformes</taxon>
        <taxon>Ixodida</taxon>
        <taxon>Ixodoidea</taxon>
        <taxon>Ixodidae</taxon>
        <taxon>Rhipicephalinae</taxon>
        <taxon>Rhipicephalus</taxon>
        <taxon>Rhipicephalus</taxon>
    </lineage>
</organism>
<dbReference type="AlphaFoldDB" id="A0A131YBT0"/>